<reference evidence="1 2" key="1">
    <citation type="submission" date="2023-08" db="EMBL/GenBank/DDBJ databases">
        <authorList>
            <person name="Park J.-S."/>
        </authorList>
    </citation>
    <scope>NUCLEOTIDE SEQUENCE [LARGE SCALE GENOMIC DNA]</scope>
    <source>
        <strain evidence="1 2">2205SS18-9</strain>
    </source>
</reference>
<proteinExistence type="predicted"/>
<protein>
    <recommendedName>
        <fullName evidence="3">CAP-associated domain-containing protein</fullName>
    </recommendedName>
</protein>
<comment type="caution">
    <text evidence="1">The sequence shown here is derived from an EMBL/GenBank/DDBJ whole genome shotgun (WGS) entry which is preliminary data.</text>
</comment>
<gene>
    <name evidence="1" type="ORF">Q5Y73_23190</name>
</gene>
<sequence>MSVQKKYKLSFAITFVLVVLLSSLWVTSIPTSGFLNAEKETIGFKFGYIRPFEGNTNLEGFYNNIKDTTYFAGADRLTENSTGMNLSNFYPIYDDSSSSLSFNEKYTYLPYDMTGKYGRSVYAIDYGNAKMLFLRGDLFKNEEESIYQEDWLRSIVEASDQLYNIVFINEMPQSTNIWDVMDELSINLVITENELYSPKSIVEQEPADWATAQSENWDVWNLNSNPNIQALLIDAVGSQLSVTALNSSGEPFDQMKQDLSSYQYDENIVANALIPIQSLWRYHQGSDEIKSTIPEGYDITGENPITSRYQIPADDWRSREYDDSNWKLGKGPFGYMKEQIPLTINQKLPMLNDTVTYYFRKTFNMQDDPSQLSKLFLYMTFEDGYVAYLNGEEISRDGMKVGLVTHNTLAQPNETYLYVEKDITNHKDKLKVGQNTITVEVHRSHPKSSNFIFDLSLTYTF</sequence>
<dbReference type="Gene3D" id="2.60.120.260">
    <property type="entry name" value="Galactose-binding domain-like"/>
    <property type="match status" value="1"/>
</dbReference>
<dbReference type="SUPFAM" id="SSF49785">
    <property type="entry name" value="Galactose-binding domain-like"/>
    <property type="match status" value="1"/>
</dbReference>
<dbReference type="InterPro" id="IPR008979">
    <property type="entry name" value="Galactose-bd-like_sf"/>
</dbReference>
<dbReference type="EMBL" id="JAVAMP010000022">
    <property type="protein sequence ID" value="MDP5277007.1"/>
    <property type="molecule type" value="Genomic_DNA"/>
</dbReference>
<keyword evidence="2" id="KW-1185">Reference proteome</keyword>
<evidence type="ECO:0008006" key="3">
    <source>
        <dbReference type="Google" id="ProtNLM"/>
    </source>
</evidence>
<evidence type="ECO:0000313" key="2">
    <source>
        <dbReference type="Proteomes" id="UP001231941"/>
    </source>
</evidence>
<organism evidence="1 2">
    <name type="scientific">Chengkuizengella axinellae</name>
    <dbReference type="NCBI Taxonomy" id="3064388"/>
    <lineage>
        <taxon>Bacteria</taxon>
        <taxon>Bacillati</taxon>
        <taxon>Bacillota</taxon>
        <taxon>Bacilli</taxon>
        <taxon>Bacillales</taxon>
        <taxon>Paenibacillaceae</taxon>
        <taxon>Chengkuizengella</taxon>
    </lineage>
</organism>
<evidence type="ECO:0000313" key="1">
    <source>
        <dbReference type="EMBL" id="MDP5277007.1"/>
    </source>
</evidence>
<dbReference type="RefSeq" id="WP_305994309.1">
    <property type="nucleotide sequence ID" value="NZ_JAVAMP010000022.1"/>
</dbReference>
<name>A0ABT9J6D8_9BACL</name>
<dbReference type="Proteomes" id="UP001231941">
    <property type="component" value="Unassembled WGS sequence"/>
</dbReference>
<accession>A0ABT9J6D8</accession>